<dbReference type="Gene3D" id="3.30.1330.60">
    <property type="entry name" value="OmpA-like domain"/>
    <property type="match status" value="1"/>
</dbReference>
<feature type="signal peptide" evidence="3">
    <location>
        <begin position="1"/>
        <end position="22"/>
    </location>
</feature>
<dbReference type="EMBL" id="JAKZGS010000001">
    <property type="protein sequence ID" value="MCH7396484.1"/>
    <property type="molecule type" value="Genomic_DNA"/>
</dbReference>
<protein>
    <submittedName>
        <fullName evidence="5">OmpA family protein</fullName>
    </submittedName>
</protein>
<dbReference type="PROSITE" id="PS51123">
    <property type="entry name" value="OMPA_2"/>
    <property type="match status" value="1"/>
</dbReference>
<evidence type="ECO:0000256" key="1">
    <source>
        <dbReference type="PROSITE-ProRule" id="PRU00473"/>
    </source>
</evidence>
<feature type="compositionally biased region" description="Polar residues" evidence="2">
    <location>
        <begin position="602"/>
        <end position="611"/>
    </location>
</feature>
<evidence type="ECO:0000259" key="4">
    <source>
        <dbReference type="PROSITE" id="PS51123"/>
    </source>
</evidence>
<dbReference type="Pfam" id="PF00691">
    <property type="entry name" value="OmpA"/>
    <property type="match status" value="1"/>
</dbReference>
<organism evidence="5 6">
    <name type="scientific">Belliella calami</name>
    <dbReference type="NCBI Taxonomy" id="2923436"/>
    <lineage>
        <taxon>Bacteria</taxon>
        <taxon>Pseudomonadati</taxon>
        <taxon>Bacteroidota</taxon>
        <taxon>Cytophagia</taxon>
        <taxon>Cytophagales</taxon>
        <taxon>Cyclobacteriaceae</taxon>
        <taxon>Belliella</taxon>
    </lineage>
</organism>
<gene>
    <name evidence="5" type="ORF">MM236_00730</name>
</gene>
<feature type="domain" description="OmpA-like" evidence="4">
    <location>
        <begin position="518"/>
        <end position="640"/>
    </location>
</feature>
<dbReference type="InterPro" id="IPR036737">
    <property type="entry name" value="OmpA-like_sf"/>
</dbReference>
<keyword evidence="3" id="KW-0732">Signal</keyword>
<dbReference type="InterPro" id="IPR050330">
    <property type="entry name" value="Bact_OuterMem_StrucFunc"/>
</dbReference>
<comment type="caution">
    <text evidence="5">The sequence shown here is derived from an EMBL/GenBank/DDBJ whole genome shotgun (WGS) entry which is preliminary data.</text>
</comment>
<feature type="chain" id="PRO_5047449931" evidence="3">
    <location>
        <begin position="23"/>
        <end position="641"/>
    </location>
</feature>
<feature type="compositionally biased region" description="Basic and acidic residues" evidence="2">
    <location>
        <begin position="628"/>
        <end position="641"/>
    </location>
</feature>
<dbReference type="PANTHER" id="PTHR30329">
    <property type="entry name" value="STATOR ELEMENT OF FLAGELLAR MOTOR COMPLEX"/>
    <property type="match status" value="1"/>
</dbReference>
<dbReference type="Proteomes" id="UP001165488">
    <property type="component" value="Unassembled WGS sequence"/>
</dbReference>
<evidence type="ECO:0000313" key="6">
    <source>
        <dbReference type="Proteomes" id="UP001165488"/>
    </source>
</evidence>
<feature type="region of interest" description="Disordered" evidence="2">
    <location>
        <begin position="601"/>
        <end position="641"/>
    </location>
</feature>
<dbReference type="RefSeq" id="WP_241273005.1">
    <property type="nucleotide sequence ID" value="NZ_JAKZGS010000001.1"/>
</dbReference>
<evidence type="ECO:0000256" key="2">
    <source>
        <dbReference type="SAM" id="MobiDB-lite"/>
    </source>
</evidence>
<accession>A0ABS9UIN8</accession>
<evidence type="ECO:0000313" key="5">
    <source>
        <dbReference type="EMBL" id="MCH7396484.1"/>
    </source>
</evidence>
<dbReference type="SUPFAM" id="SSF103088">
    <property type="entry name" value="OmpA-like"/>
    <property type="match status" value="1"/>
</dbReference>
<keyword evidence="1" id="KW-0472">Membrane</keyword>
<dbReference type="CDD" id="cd07185">
    <property type="entry name" value="OmpA_C-like"/>
    <property type="match status" value="1"/>
</dbReference>
<name>A0ABS9UIN8_9BACT</name>
<reference evidence="5" key="1">
    <citation type="submission" date="2022-03" db="EMBL/GenBank/DDBJ databases">
        <title>De novo assembled genomes of Belliella spp. (Cyclobacteriaceae) strains.</title>
        <authorList>
            <person name="Szabo A."/>
            <person name="Korponai K."/>
            <person name="Felfoldi T."/>
        </authorList>
    </citation>
    <scope>NUCLEOTIDE SEQUENCE</scope>
    <source>
        <strain evidence="5">DSM 107340</strain>
    </source>
</reference>
<proteinExistence type="predicted"/>
<dbReference type="PANTHER" id="PTHR30329:SF21">
    <property type="entry name" value="LIPOPROTEIN YIAD-RELATED"/>
    <property type="match status" value="1"/>
</dbReference>
<dbReference type="InterPro" id="IPR006665">
    <property type="entry name" value="OmpA-like"/>
</dbReference>
<keyword evidence="6" id="KW-1185">Reference proteome</keyword>
<sequence>MKSIKIIAPLIFLLCLSGNVDAQVFQTMEKRRLQEAQEAYQSEEYLRAIELYKKSLSVKETREAVQGLAMANYHLKNYEGASEGFYYLKEKYALLGEDIIPYFETSIKLNDFAQARIIYQLSRFSNRIQISQADQDRMLKILDINENPKADNTVTSIVPLENLNSKNRDFALVLNGDTQYFVSNRPEKFFEGSANAFENLTYKVYQGTSEMGVGQSPKVVEFIENKEQHGAITFSEEFVFYSASEIEVKKGLKSLLSSGKEITYPEIFAREIRKDGQYGPEFKLWKSNSGNFAMIDPHWDSESQILIFSSDMPGGFGGLDLYYMKYLGNQKWSKPTNLGKNVNSDNDERSPFVNDSKLYFSSKGHGGYGGYDVFFSNISPKGYDLPENMLFPINSSGDDLFFSIITNTAEETAFVSSNRNGIDDIFQIILRNKSTHNLEVRLFDKDYNTPLSNMEIKLFDGNQTNDFQTDRSGEFTLTTNQENKRDFVWITLHGYEPIKATLPTDSTPLEKSNLGMVRVNEKKQVLLNKGFDSSDQLLVDENLEKLERLFLLLQSNQDLAVEIFSYTDTRGYAYANKRKSDKRAAEIKSFLVKKGIDKERIQTTGEGSKNPINDCLPGLPCSDEEHSENDRVEFQISKSEK</sequence>
<evidence type="ECO:0000256" key="3">
    <source>
        <dbReference type="SAM" id="SignalP"/>
    </source>
</evidence>